<feature type="domain" description="ABC transporter" evidence="11">
    <location>
        <begin position="150"/>
        <end position="384"/>
    </location>
</feature>
<comment type="subcellular location">
    <subcellularLocation>
        <location evidence="1">Membrane</location>
        <topology evidence="1">Multi-pass membrane protein</topology>
    </subcellularLocation>
</comment>
<dbReference type="InterPro" id="IPR043926">
    <property type="entry name" value="ABCG_dom"/>
</dbReference>
<feature type="transmembrane region" description="Helical" evidence="10">
    <location>
        <begin position="570"/>
        <end position="595"/>
    </location>
</feature>
<evidence type="ECO:0000256" key="3">
    <source>
        <dbReference type="ARBA" id="ARBA00022448"/>
    </source>
</evidence>
<dbReference type="SMART" id="SM00382">
    <property type="entry name" value="AAA"/>
    <property type="match status" value="2"/>
</dbReference>
<dbReference type="InterPro" id="IPR013525">
    <property type="entry name" value="ABC2_TM"/>
</dbReference>
<comment type="similarity">
    <text evidence="2">Belongs to the ABC transporter superfamily. ABCG family. PDR (TC 3.A.1.205) subfamily.</text>
</comment>
<evidence type="ECO:0000256" key="1">
    <source>
        <dbReference type="ARBA" id="ARBA00004141"/>
    </source>
</evidence>
<name>A0A5E8BZA4_9ASCO</name>
<evidence type="ECO:0000256" key="8">
    <source>
        <dbReference type="ARBA" id="ARBA00023136"/>
    </source>
</evidence>
<feature type="transmembrane region" description="Helical" evidence="10">
    <location>
        <begin position="1185"/>
        <end position="1204"/>
    </location>
</feature>
<protein>
    <recommendedName>
        <fullName evidence="11">ABC transporter domain-containing protein</fullName>
    </recommendedName>
</protein>
<keyword evidence="5" id="KW-0547">Nucleotide-binding</keyword>
<dbReference type="Proteomes" id="UP000398389">
    <property type="component" value="Unassembled WGS sequence"/>
</dbReference>
<evidence type="ECO:0000256" key="10">
    <source>
        <dbReference type="SAM" id="Phobius"/>
    </source>
</evidence>
<dbReference type="InterPro" id="IPR010929">
    <property type="entry name" value="PDR_CDR_ABC"/>
</dbReference>
<dbReference type="CDD" id="cd03232">
    <property type="entry name" value="ABCG_PDR_domain2"/>
    <property type="match status" value="1"/>
</dbReference>
<reference evidence="12 13" key="1">
    <citation type="submission" date="2019-09" db="EMBL/GenBank/DDBJ databases">
        <authorList>
            <person name="Brejova B."/>
        </authorList>
    </citation>
    <scope>NUCLEOTIDE SEQUENCE [LARGE SCALE GENOMIC DNA]</scope>
</reference>
<evidence type="ECO:0000256" key="2">
    <source>
        <dbReference type="ARBA" id="ARBA00006012"/>
    </source>
</evidence>
<feature type="transmembrane region" description="Helical" evidence="10">
    <location>
        <begin position="1152"/>
        <end position="1173"/>
    </location>
</feature>
<evidence type="ECO:0000313" key="12">
    <source>
        <dbReference type="EMBL" id="VVT56432.1"/>
    </source>
</evidence>
<dbReference type="InterPro" id="IPR003593">
    <property type="entry name" value="AAA+_ATPase"/>
</dbReference>
<keyword evidence="13" id="KW-1185">Reference proteome</keyword>
<evidence type="ECO:0000256" key="5">
    <source>
        <dbReference type="ARBA" id="ARBA00022741"/>
    </source>
</evidence>
<dbReference type="SUPFAM" id="SSF52540">
    <property type="entry name" value="P-loop containing nucleoside triphosphate hydrolases"/>
    <property type="match status" value="2"/>
</dbReference>
<dbReference type="PANTHER" id="PTHR19241">
    <property type="entry name" value="ATP-BINDING CASSETTE TRANSPORTER"/>
    <property type="match status" value="1"/>
</dbReference>
<dbReference type="InterPro" id="IPR003439">
    <property type="entry name" value="ABC_transporter-like_ATP-bd"/>
</dbReference>
<dbReference type="GO" id="GO:0140359">
    <property type="term" value="F:ABC-type transporter activity"/>
    <property type="evidence" value="ECO:0007669"/>
    <property type="project" value="InterPro"/>
</dbReference>
<feature type="transmembrane region" description="Helical" evidence="10">
    <location>
        <begin position="741"/>
        <end position="758"/>
    </location>
</feature>
<evidence type="ECO:0000313" key="13">
    <source>
        <dbReference type="Proteomes" id="UP000398389"/>
    </source>
</evidence>
<organism evidence="12 13">
    <name type="scientific">Magnusiomyces paraingens</name>
    <dbReference type="NCBI Taxonomy" id="2606893"/>
    <lineage>
        <taxon>Eukaryota</taxon>
        <taxon>Fungi</taxon>
        <taxon>Dikarya</taxon>
        <taxon>Ascomycota</taxon>
        <taxon>Saccharomycotina</taxon>
        <taxon>Dipodascomycetes</taxon>
        <taxon>Dipodascales</taxon>
        <taxon>Dipodascaceae</taxon>
        <taxon>Magnusiomyces</taxon>
    </lineage>
</organism>
<feature type="region of interest" description="Disordered" evidence="9">
    <location>
        <begin position="1"/>
        <end position="39"/>
    </location>
</feature>
<dbReference type="GO" id="GO:0005524">
    <property type="term" value="F:ATP binding"/>
    <property type="evidence" value="ECO:0007669"/>
    <property type="project" value="UniProtKB-KW"/>
</dbReference>
<dbReference type="RefSeq" id="XP_031855661.1">
    <property type="nucleotide sequence ID" value="XM_031999770.1"/>
</dbReference>
<keyword evidence="3" id="KW-0813">Transport</keyword>
<proteinExistence type="inferred from homology"/>
<dbReference type="FunFam" id="3.40.50.300:FF:000054">
    <property type="entry name" value="ABC multidrug transporter atrF"/>
    <property type="match status" value="1"/>
</dbReference>
<feature type="transmembrane region" description="Helical" evidence="10">
    <location>
        <begin position="1238"/>
        <end position="1256"/>
    </location>
</feature>
<evidence type="ECO:0000256" key="7">
    <source>
        <dbReference type="ARBA" id="ARBA00022989"/>
    </source>
</evidence>
<keyword evidence="6" id="KW-0067">ATP-binding</keyword>
<feature type="transmembrane region" description="Helical" evidence="10">
    <location>
        <begin position="495"/>
        <end position="516"/>
    </location>
</feature>
<dbReference type="OrthoDB" id="245989at2759"/>
<keyword evidence="4 10" id="KW-0812">Transmembrane</keyword>
<feature type="transmembrane region" description="Helical" evidence="10">
    <location>
        <begin position="635"/>
        <end position="655"/>
    </location>
</feature>
<feature type="transmembrane region" description="Helical" evidence="10">
    <location>
        <begin position="1268"/>
        <end position="1290"/>
    </location>
</feature>
<evidence type="ECO:0000256" key="4">
    <source>
        <dbReference type="ARBA" id="ARBA00022692"/>
    </source>
</evidence>
<evidence type="ECO:0000256" key="6">
    <source>
        <dbReference type="ARBA" id="ARBA00022840"/>
    </source>
</evidence>
<dbReference type="Pfam" id="PF19055">
    <property type="entry name" value="ABC2_membrane_7"/>
    <property type="match status" value="1"/>
</dbReference>
<keyword evidence="8 10" id="KW-0472">Membrane</keyword>
<dbReference type="PROSITE" id="PS00211">
    <property type="entry name" value="ABC_TRANSPORTER_1"/>
    <property type="match status" value="1"/>
</dbReference>
<dbReference type="Pfam" id="PF01061">
    <property type="entry name" value="ABC2_membrane"/>
    <property type="match status" value="2"/>
</dbReference>
<dbReference type="GO" id="GO:0016020">
    <property type="term" value="C:membrane"/>
    <property type="evidence" value="ECO:0007669"/>
    <property type="project" value="UniProtKB-SubCell"/>
</dbReference>
<feature type="transmembrane region" description="Helical" evidence="10">
    <location>
        <begin position="1422"/>
        <end position="1441"/>
    </location>
</feature>
<feature type="transmembrane region" description="Helical" evidence="10">
    <location>
        <begin position="607"/>
        <end position="629"/>
    </location>
</feature>
<dbReference type="Gene3D" id="3.40.50.300">
    <property type="entry name" value="P-loop containing nucleotide triphosphate hydrolases"/>
    <property type="match status" value="2"/>
</dbReference>
<dbReference type="PROSITE" id="PS50893">
    <property type="entry name" value="ABC_TRANSPORTER_2"/>
    <property type="match status" value="2"/>
</dbReference>
<dbReference type="GO" id="GO:0016887">
    <property type="term" value="F:ATP hydrolysis activity"/>
    <property type="evidence" value="ECO:0007669"/>
    <property type="project" value="InterPro"/>
</dbReference>
<dbReference type="Pfam" id="PF00005">
    <property type="entry name" value="ABC_tran"/>
    <property type="match status" value="2"/>
</dbReference>
<feature type="transmembrane region" description="Helical" evidence="10">
    <location>
        <begin position="528"/>
        <end position="550"/>
    </location>
</feature>
<dbReference type="EMBL" id="CABVLU010000004">
    <property type="protein sequence ID" value="VVT56432.1"/>
    <property type="molecule type" value="Genomic_DNA"/>
</dbReference>
<dbReference type="InterPro" id="IPR034003">
    <property type="entry name" value="ABCG_PDR_2"/>
</dbReference>
<sequence>MDPEKVKGQKAQDPLQEDNSSSNIDPIEQGPYQEEPQIYSKDHYHNDLEKNQSDNDHLSKVISNPDNVRRLESLTRVLSSRRLSVRGLAAGPLQIDPNDFDLNALLKSMAQRLDDQGIARKYTGVALDNVTVWGKDISTAHGPSVTEFVLNLLSFPKTIFSVFKKKTRPIIRDVTGLIREGELLLVLGRPGSGCTTFLKTVAGEISQFTKIDGEVTYSVDNHFPHLTVEQTLRFAIACRTPETRIDQMTRKQFQDLSLEALAIVFGLRHVLQTKVGNDYVRGVSGGERKRVSIAEALAARAAVYCWDNATRGLDASTALEYTHAIRAATNILNNVGVVAIYQAGQNIYDLFDKVTVLYSGRQIYFGLAENGKAYFEKMGYYCPSRQTTAEFLTSVTDPNGRLVKEGFEGKVPQTANEFEAYWKASPEYAYARDEMEQYLADTKASDTVQRFHNVASSEKMKHMRSKSRYLITFRAQLHLVMIRGFQRVIGDKAYTVITVSGSIIQAFVIGSLFYNIPQSTIGAFSRGGVMFFALLYMALTSLAEINSAFVNRPILMKQKSYSFYHPSAETLQGIFSGIPERCLSLICFAVALYFLAKLKQTAGQFFIFLLILTISTLTLGGFFQMVAALTKDAQTANSVAGVMVLLLVVYTGYMIPLTQMHPWFKWISYLNPLRYGFETMLANEFHHREMPCYEIIPNGPSYQNLQPENFICAFTSSQAGRETVNGDHFLRVAYGYSWGKAWRNIGLVCIFYIGFYAINCVATEILSPLSGGGDLLLFRRGHLPKSLDEEEAPASREEIDAALSGLGSGDEEPDIFSWQHVNYTVPVKGGTRQLLNDVQGYVKPGTMTALMGESGAGKTTLLNVLSKRVDVGVITGDMLVNGKPLDDTFQRRTGYVQQQDLHLAETTVREALQFAARLRQPSNVPDQEKMDYVEKIISLLGMSLYAEALVGKVGCGLNVEQRKKLSIGVELVARPSLLLFLDEPTSGLDSQSAWGIVTFMKELARSGQSILCTIHQPSATLFEQFDRLLMLKKGGYTVYFGDIGKNSSTLTSYFERNGARPCGKEENPAEYILECIGAGATASSNQNWGDVWASSAECAALTEEITQLHANLRARPEKQVDKALKTKFAASYFTQLSIVYQRTSRQYWRSPGYIIAKLMLMGVGGVFIGFSFFNINYSISGMQNGMFGIFLILLISSPLCNQIEEFAQQSRDLYEVRESKSNTFHWSTLLLSHYFSEVPYHLVFSTFLYIGFYFPVGYRRTAGVAGYFYMIYCVFFQLYYISFALMIFYISPDAASSSVITSMLFSFMISFCGVIQPKLLMPGFWTFMWKVSPYTYFVQSFLVVVFHNRPVRCDPFEFNVMEPRSGQTCGEYFADFLDSGNPGYVNNPDATTGCEFCKYSVGDEYIETVSASYSYKWRNVGFIWAFIVFNFFAMLGMYYIVRVHKWNLSNIKSLVNFGWIREMFKIKEEREEEEHHDVYEERPEDIAMAREVDNQIRIRRQSVANSTSVFTDPSAYKEV</sequence>
<keyword evidence="7 10" id="KW-1133">Transmembrane helix</keyword>
<dbReference type="InterPro" id="IPR017871">
    <property type="entry name" value="ABC_transporter-like_CS"/>
</dbReference>
<dbReference type="GeneID" id="43583870"/>
<feature type="domain" description="ABC transporter" evidence="11">
    <location>
        <begin position="816"/>
        <end position="1058"/>
    </location>
</feature>
<dbReference type="InterPro" id="IPR027417">
    <property type="entry name" value="P-loop_NTPase"/>
</dbReference>
<accession>A0A5E8BZA4</accession>
<gene>
    <name evidence="12" type="ORF">SAPINGB_P005055</name>
</gene>
<dbReference type="Pfam" id="PF06422">
    <property type="entry name" value="PDR_CDR"/>
    <property type="match status" value="2"/>
</dbReference>
<evidence type="ECO:0000259" key="11">
    <source>
        <dbReference type="PROSITE" id="PS50893"/>
    </source>
</evidence>
<evidence type="ECO:0000256" key="9">
    <source>
        <dbReference type="SAM" id="MobiDB-lite"/>
    </source>
</evidence>